<dbReference type="NCBIfam" id="NF008397">
    <property type="entry name" value="PRK11195.1"/>
    <property type="match status" value="1"/>
</dbReference>
<proteinExistence type="predicted"/>
<dbReference type="SUPFAM" id="SSF103473">
    <property type="entry name" value="MFS general substrate transporter"/>
    <property type="match status" value="1"/>
</dbReference>
<evidence type="ECO:0000256" key="7">
    <source>
        <dbReference type="SAM" id="Phobius"/>
    </source>
</evidence>
<comment type="caution">
    <text evidence="8">The sequence shown here is derived from an EMBL/GenBank/DDBJ whole genome shotgun (WGS) entry which is preliminary data.</text>
</comment>
<feature type="transmembrane region" description="Helical" evidence="7">
    <location>
        <begin position="337"/>
        <end position="354"/>
    </location>
</feature>
<dbReference type="InterPro" id="IPR036259">
    <property type="entry name" value="MFS_trans_sf"/>
</dbReference>
<keyword evidence="5 7" id="KW-1133">Transmembrane helix</keyword>
<name>A0A6N7EVY4_9GAMM</name>
<evidence type="ECO:0000256" key="2">
    <source>
        <dbReference type="ARBA" id="ARBA00022448"/>
    </source>
</evidence>
<keyword evidence="6 7" id="KW-0472">Membrane</keyword>
<accession>A0A6N7EVY4</accession>
<evidence type="ECO:0000313" key="8">
    <source>
        <dbReference type="EMBL" id="MPV85247.1"/>
    </source>
</evidence>
<dbReference type="EMBL" id="WHNW01000001">
    <property type="protein sequence ID" value="MPV85247.1"/>
    <property type="molecule type" value="Genomic_DNA"/>
</dbReference>
<evidence type="ECO:0000313" key="9">
    <source>
        <dbReference type="Proteomes" id="UP000471298"/>
    </source>
</evidence>
<feature type="transmembrane region" description="Helical" evidence="7">
    <location>
        <begin position="6"/>
        <end position="26"/>
    </location>
</feature>
<dbReference type="GO" id="GO:0005886">
    <property type="term" value="C:plasma membrane"/>
    <property type="evidence" value="ECO:0007669"/>
    <property type="project" value="UniProtKB-SubCell"/>
</dbReference>
<keyword evidence="9" id="KW-1185">Reference proteome</keyword>
<feature type="transmembrane region" description="Helical" evidence="7">
    <location>
        <begin position="209"/>
        <end position="234"/>
    </location>
</feature>
<reference evidence="8 9" key="1">
    <citation type="submission" date="2019-10" db="EMBL/GenBank/DDBJ databases">
        <title>Cardiobacteriales fam. a chemoheterotrophic member of the order Cardiobacteriales, and proposal of Cardiobacteriales fam. nov.</title>
        <authorList>
            <person name="Wang C."/>
        </authorList>
    </citation>
    <scope>NUCLEOTIDE SEQUENCE [LARGE SCALE GENOMIC DNA]</scope>
    <source>
        <strain evidence="8 9">ML27</strain>
    </source>
</reference>
<feature type="transmembrane region" description="Helical" evidence="7">
    <location>
        <begin position="123"/>
        <end position="147"/>
    </location>
</feature>
<dbReference type="Pfam" id="PF07690">
    <property type="entry name" value="MFS_1"/>
    <property type="match status" value="1"/>
</dbReference>
<comment type="subcellular location">
    <subcellularLocation>
        <location evidence="1">Cell membrane</location>
        <topology evidence="1">Multi-pass membrane protein</topology>
    </subcellularLocation>
</comment>
<dbReference type="Proteomes" id="UP000471298">
    <property type="component" value="Unassembled WGS sequence"/>
</dbReference>
<feature type="transmembrane region" description="Helical" evidence="7">
    <location>
        <begin position="38"/>
        <end position="58"/>
    </location>
</feature>
<dbReference type="FunCoup" id="A0A6N7EVY4">
    <property type="interactions" value="50"/>
</dbReference>
<dbReference type="GO" id="GO:0022857">
    <property type="term" value="F:transmembrane transporter activity"/>
    <property type="evidence" value="ECO:0007669"/>
    <property type="project" value="InterPro"/>
</dbReference>
<dbReference type="AlphaFoldDB" id="A0A6N7EVY4"/>
<feature type="transmembrane region" description="Helical" evidence="7">
    <location>
        <begin position="153"/>
        <end position="174"/>
    </location>
</feature>
<evidence type="ECO:0000256" key="6">
    <source>
        <dbReference type="ARBA" id="ARBA00023136"/>
    </source>
</evidence>
<evidence type="ECO:0000256" key="1">
    <source>
        <dbReference type="ARBA" id="ARBA00004651"/>
    </source>
</evidence>
<keyword evidence="3" id="KW-1003">Cell membrane</keyword>
<dbReference type="RefSeq" id="WP_152808313.1">
    <property type="nucleotide sequence ID" value="NZ_WHNW01000001.1"/>
</dbReference>
<sequence length="391" mass="41811">MIFVVIAQFLSALADNILLFLILGILKESQAPNWHIPMIQQVFLMAFIILAPFVGAIADSIAKNRVMMAGNLLKLAGVIFLLAGGNAFISYTIVGIGAAIYSPAKYGILKEITGEAFLVKANALIEGSTIVAILTGVVLGGLLADFAVQQGQFWLVIGLTASIYALAAFSNIYIPKTPPERPQPIQFLPLLRSFAQDFSLLWRDKTARIALLGTGIFYGVGVTMRFLLVAWVPIALQITDNKTPAILNAMVAIGVVIGAGLASFIPLRYAKRAIFSGVGMGVLLSGLMLSQTLSASYFFLICIGISGGVFLIPLNALLQRQGHRLIGGGRAVAIQNLIDNLAMLVLLALYIFLIKAGISVISVGILFGLLTIALVSGITYYAYRHAKLLQE</sequence>
<protein>
    <submittedName>
        <fullName evidence="8">Lysophospholipid transporter LplT</fullName>
    </submittedName>
</protein>
<feature type="transmembrane region" description="Helical" evidence="7">
    <location>
        <begin position="297"/>
        <end position="317"/>
    </location>
</feature>
<evidence type="ECO:0000256" key="3">
    <source>
        <dbReference type="ARBA" id="ARBA00022475"/>
    </source>
</evidence>
<dbReference type="PANTHER" id="PTHR43266">
    <property type="entry name" value="MACROLIDE-EFFLUX PROTEIN"/>
    <property type="match status" value="1"/>
</dbReference>
<dbReference type="InParanoid" id="A0A6N7EVY4"/>
<evidence type="ECO:0000256" key="5">
    <source>
        <dbReference type="ARBA" id="ARBA00022989"/>
    </source>
</evidence>
<evidence type="ECO:0000256" key="4">
    <source>
        <dbReference type="ARBA" id="ARBA00022692"/>
    </source>
</evidence>
<feature type="transmembrane region" description="Helical" evidence="7">
    <location>
        <begin position="78"/>
        <end position="102"/>
    </location>
</feature>
<feature type="transmembrane region" description="Helical" evidence="7">
    <location>
        <begin position="246"/>
        <end position="267"/>
    </location>
</feature>
<organism evidence="8 9">
    <name type="scientific">Ostreibacterium oceani</name>
    <dbReference type="NCBI Taxonomy" id="2654998"/>
    <lineage>
        <taxon>Bacteria</taxon>
        <taxon>Pseudomonadati</taxon>
        <taxon>Pseudomonadota</taxon>
        <taxon>Gammaproteobacteria</taxon>
        <taxon>Cardiobacteriales</taxon>
        <taxon>Ostreibacteriaceae</taxon>
        <taxon>Ostreibacterium</taxon>
    </lineage>
</organism>
<gene>
    <name evidence="8" type="primary">lplT</name>
    <name evidence="8" type="ORF">GCU85_00685</name>
</gene>
<dbReference type="InterPro" id="IPR011701">
    <property type="entry name" value="MFS"/>
</dbReference>
<keyword evidence="2" id="KW-0813">Transport</keyword>
<dbReference type="Gene3D" id="1.20.1250.20">
    <property type="entry name" value="MFS general substrate transporter like domains"/>
    <property type="match status" value="1"/>
</dbReference>
<feature type="transmembrane region" description="Helical" evidence="7">
    <location>
        <begin position="360"/>
        <end position="383"/>
    </location>
</feature>
<feature type="transmembrane region" description="Helical" evidence="7">
    <location>
        <begin position="274"/>
        <end position="291"/>
    </location>
</feature>
<keyword evidence="4 7" id="KW-0812">Transmembrane</keyword>
<dbReference type="PANTHER" id="PTHR43266:SF2">
    <property type="entry name" value="MAJOR FACILITATOR SUPERFAMILY (MFS) PROFILE DOMAIN-CONTAINING PROTEIN"/>
    <property type="match status" value="1"/>
</dbReference>